<protein>
    <submittedName>
        <fullName evidence="2">Uncharacterized protein</fullName>
    </submittedName>
</protein>
<proteinExistence type="predicted"/>
<gene>
    <name evidence="2" type="ORF">Vretifemale_9538</name>
</gene>
<reference evidence="2" key="1">
    <citation type="journal article" date="2021" name="Proc. Natl. Acad. Sci. U.S.A.">
        <title>Three genomes in the algal genus Volvox reveal the fate of a haploid sex-determining region after a transition to homothallism.</title>
        <authorList>
            <person name="Yamamoto K."/>
            <person name="Hamaji T."/>
            <person name="Kawai-Toyooka H."/>
            <person name="Matsuzaki R."/>
            <person name="Takahashi F."/>
            <person name="Nishimura Y."/>
            <person name="Kawachi M."/>
            <person name="Noguchi H."/>
            <person name="Minakuchi Y."/>
            <person name="Umen J.G."/>
            <person name="Toyoda A."/>
            <person name="Nozaki H."/>
        </authorList>
    </citation>
    <scope>NUCLEOTIDE SEQUENCE</scope>
    <source>
        <strain evidence="2">NIES-3786</strain>
    </source>
</reference>
<evidence type="ECO:0000313" key="3">
    <source>
        <dbReference type="Proteomes" id="UP000747110"/>
    </source>
</evidence>
<feature type="chain" id="PRO_5035327802" evidence="1">
    <location>
        <begin position="20"/>
        <end position="140"/>
    </location>
</feature>
<organism evidence="2 3">
    <name type="scientific">Volvox reticuliferus</name>
    <dbReference type="NCBI Taxonomy" id="1737510"/>
    <lineage>
        <taxon>Eukaryota</taxon>
        <taxon>Viridiplantae</taxon>
        <taxon>Chlorophyta</taxon>
        <taxon>core chlorophytes</taxon>
        <taxon>Chlorophyceae</taxon>
        <taxon>CS clade</taxon>
        <taxon>Chlamydomonadales</taxon>
        <taxon>Volvocaceae</taxon>
        <taxon>Volvox</taxon>
    </lineage>
</organism>
<evidence type="ECO:0000313" key="2">
    <source>
        <dbReference type="EMBL" id="GIL80314.1"/>
    </source>
</evidence>
<dbReference type="AlphaFoldDB" id="A0A8J4CCN2"/>
<sequence>MPAALLVGVTMVMVPRLLAASPPPPPLQPSPPMLQPPSLPVLLLVMLLYVSLDPTRAPPLLLRLLQTPLLPSPIPSLLSFAMYGILSFACCRTLKSPLAVALTRRRRRLLLTTATAAPPAATTAGDKLAVKATTGGLVHD</sequence>
<comment type="caution">
    <text evidence="2">The sequence shown here is derived from an EMBL/GenBank/DDBJ whole genome shotgun (WGS) entry which is preliminary data.</text>
</comment>
<evidence type="ECO:0000256" key="1">
    <source>
        <dbReference type="SAM" id="SignalP"/>
    </source>
</evidence>
<accession>A0A8J4CCN2</accession>
<feature type="signal peptide" evidence="1">
    <location>
        <begin position="1"/>
        <end position="19"/>
    </location>
</feature>
<dbReference type="Proteomes" id="UP000747110">
    <property type="component" value="Unassembled WGS sequence"/>
</dbReference>
<keyword evidence="1" id="KW-0732">Signal</keyword>
<dbReference type="EMBL" id="BNCP01000018">
    <property type="protein sequence ID" value="GIL80314.1"/>
    <property type="molecule type" value="Genomic_DNA"/>
</dbReference>
<name>A0A8J4CCN2_9CHLO</name>
<keyword evidence="3" id="KW-1185">Reference proteome</keyword>